<comment type="caution">
    <text evidence="1">The sequence shown here is derived from an EMBL/GenBank/DDBJ whole genome shotgun (WGS) entry which is preliminary data.</text>
</comment>
<sequence length="340" mass="38738">MRITRDTLLRIARETAEQRAKISRRLICIYLVGSCLSEDPLLGGTTDIDLVIIHDSEPLEPREMVRLSDEIHLDISHYSEALFRQPRQLRTHPWLGPFIYNKPLVLYDSRHWFDYIQAATGAQFLQPEYVLARARALASLARQEWSNLAFAPSSDHRRRVVGFLKALENAGNAFAVLTGPPLTERRFLLELPRRAAALGRPQLSASLSALLAGEVEVSDDVWQSWMRHWDEAFQQVSSQETFPTRLHPCRSAYYSRAASALWEGNPGAAFWVLMRIWTLSVAHVPADSPVILPWQETCQMVGLDRNHFASRLEALDAYLDQVEEILDAWGENHGVTPFQE</sequence>
<dbReference type="AlphaFoldDB" id="A0A3D1JGG2"/>
<dbReference type="EMBL" id="DPBP01000024">
    <property type="protein sequence ID" value="HCE17315.1"/>
    <property type="molecule type" value="Genomic_DNA"/>
</dbReference>
<dbReference type="InterPro" id="IPR043519">
    <property type="entry name" value="NT_sf"/>
</dbReference>
<dbReference type="Gene3D" id="3.30.460.10">
    <property type="entry name" value="Beta Polymerase, domain 2"/>
    <property type="match status" value="1"/>
</dbReference>
<proteinExistence type="predicted"/>
<gene>
    <name evidence="1" type="ORF">DEQ80_05610</name>
</gene>
<evidence type="ECO:0008006" key="3">
    <source>
        <dbReference type="Google" id="ProtNLM"/>
    </source>
</evidence>
<organism evidence="1 2">
    <name type="scientific">Anaerolinea thermolimosa</name>
    <dbReference type="NCBI Taxonomy" id="229919"/>
    <lineage>
        <taxon>Bacteria</taxon>
        <taxon>Bacillati</taxon>
        <taxon>Chloroflexota</taxon>
        <taxon>Anaerolineae</taxon>
        <taxon>Anaerolineales</taxon>
        <taxon>Anaerolineaceae</taxon>
        <taxon>Anaerolinea</taxon>
    </lineage>
</organism>
<name>A0A3D1JGG2_9CHLR</name>
<reference evidence="1 2" key="1">
    <citation type="journal article" date="2018" name="Nat. Biotechnol.">
        <title>A standardized bacterial taxonomy based on genome phylogeny substantially revises the tree of life.</title>
        <authorList>
            <person name="Parks D.H."/>
            <person name="Chuvochina M."/>
            <person name="Waite D.W."/>
            <person name="Rinke C."/>
            <person name="Skarshewski A."/>
            <person name="Chaumeil P.A."/>
            <person name="Hugenholtz P."/>
        </authorList>
    </citation>
    <scope>NUCLEOTIDE SEQUENCE [LARGE SCALE GENOMIC DNA]</scope>
    <source>
        <strain evidence="1">UBA8781</strain>
    </source>
</reference>
<evidence type="ECO:0000313" key="1">
    <source>
        <dbReference type="EMBL" id="HCE17315.1"/>
    </source>
</evidence>
<accession>A0A3D1JGG2</accession>
<dbReference type="SUPFAM" id="SSF81301">
    <property type="entry name" value="Nucleotidyltransferase"/>
    <property type="match status" value="1"/>
</dbReference>
<dbReference type="STRING" id="229919.GCA_001050195_03125"/>
<dbReference type="Proteomes" id="UP000264141">
    <property type="component" value="Unassembled WGS sequence"/>
</dbReference>
<evidence type="ECO:0000313" key="2">
    <source>
        <dbReference type="Proteomes" id="UP000264141"/>
    </source>
</evidence>
<protein>
    <recommendedName>
        <fullName evidence="3">Nucleotidyltransferase domain-containing protein</fullName>
    </recommendedName>
</protein>